<evidence type="ECO:0000256" key="3">
    <source>
        <dbReference type="ARBA" id="ARBA00023125"/>
    </source>
</evidence>
<feature type="modified residue" description="4-aspartylphosphate" evidence="4">
    <location>
        <position position="53"/>
    </location>
</feature>
<evidence type="ECO:0000256" key="5">
    <source>
        <dbReference type="SAM" id="Coils"/>
    </source>
</evidence>
<evidence type="ECO:0000256" key="4">
    <source>
        <dbReference type="PROSITE-ProRule" id="PRU00169"/>
    </source>
</evidence>
<dbReference type="InterPro" id="IPR039420">
    <property type="entry name" value="WalR-like"/>
</dbReference>
<dbReference type="PANTHER" id="PTHR48111:SF40">
    <property type="entry name" value="PHOSPHATE REGULON TRANSCRIPTIONAL REGULATORY PROTEIN PHOB"/>
    <property type="match status" value="1"/>
</dbReference>
<dbReference type="PROSITE" id="PS50110">
    <property type="entry name" value="RESPONSE_REGULATORY"/>
    <property type="match status" value="1"/>
</dbReference>
<dbReference type="SUPFAM" id="SSF52172">
    <property type="entry name" value="CheY-like"/>
    <property type="match status" value="1"/>
</dbReference>
<dbReference type="GO" id="GO:0005829">
    <property type="term" value="C:cytosol"/>
    <property type="evidence" value="ECO:0007669"/>
    <property type="project" value="TreeGrafter"/>
</dbReference>
<dbReference type="RefSeq" id="WP_126379737.1">
    <property type="nucleotide sequence ID" value="NZ_AP017378.1"/>
</dbReference>
<keyword evidence="8" id="KW-1185">Reference proteome</keyword>
<dbReference type="InterPro" id="IPR011006">
    <property type="entry name" value="CheY-like_superfamily"/>
</dbReference>
<feature type="coiled-coil region" evidence="5">
    <location>
        <begin position="107"/>
        <end position="141"/>
    </location>
</feature>
<dbReference type="GO" id="GO:0000976">
    <property type="term" value="F:transcription cis-regulatory region binding"/>
    <property type="evidence" value="ECO:0007669"/>
    <property type="project" value="TreeGrafter"/>
</dbReference>
<proteinExistence type="predicted"/>
<dbReference type="Pfam" id="PF00072">
    <property type="entry name" value="Response_reg"/>
    <property type="match status" value="1"/>
</dbReference>
<protein>
    <submittedName>
        <fullName evidence="7">Response regulator receiver protein</fullName>
    </submittedName>
</protein>
<keyword evidence="5" id="KW-0175">Coiled coil</keyword>
<dbReference type="PANTHER" id="PTHR48111">
    <property type="entry name" value="REGULATOR OF RPOS"/>
    <property type="match status" value="1"/>
</dbReference>
<dbReference type="GO" id="GO:0032993">
    <property type="term" value="C:protein-DNA complex"/>
    <property type="evidence" value="ECO:0007669"/>
    <property type="project" value="TreeGrafter"/>
</dbReference>
<evidence type="ECO:0000256" key="2">
    <source>
        <dbReference type="ARBA" id="ARBA00023012"/>
    </source>
</evidence>
<keyword evidence="3" id="KW-0238">DNA-binding</keyword>
<dbReference type="Proteomes" id="UP000269883">
    <property type="component" value="Chromosome"/>
</dbReference>
<name>A0A2Z6B0P4_9BACT</name>
<evidence type="ECO:0000256" key="1">
    <source>
        <dbReference type="ARBA" id="ARBA00022553"/>
    </source>
</evidence>
<dbReference type="Gene3D" id="3.40.50.2300">
    <property type="match status" value="1"/>
</dbReference>
<keyword evidence="2" id="KW-0902">Two-component regulatory system</keyword>
<feature type="domain" description="Response regulatory" evidence="6">
    <location>
        <begin position="3"/>
        <end position="118"/>
    </location>
</feature>
<dbReference type="SMART" id="SM00448">
    <property type="entry name" value="REC"/>
    <property type="match status" value="1"/>
</dbReference>
<evidence type="ECO:0000313" key="7">
    <source>
        <dbReference type="EMBL" id="BBD09072.1"/>
    </source>
</evidence>
<dbReference type="GO" id="GO:0006355">
    <property type="term" value="P:regulation of DNA-templated transcription"/>
    <property type="evidence" value="ECO:0007669"/>
    <property type="project" value="TreeGrafter"/>
</dbReference>
<sequence>MTRVLLIDDEHAFVETLAKRLDKRGAKVLKSYSGQEGLDLLVSEDNIDVVILDVKMPGLDGVETLKRIKANHPLVEVIMLTGHGTVETAIDGMREGAFDYLLKPCEMDDLMQKIGEANAHKEKAEARINEAEAQLIVLRRGD</sequence>
<dbReference type="OrthoDB" id="9800029at2"/>
<keyword evidence="1 4" id="KW-0597">Phosphoprotein</keyword>
<evidence type="ECO:0000259" key="6">
    <source>
        <dbReference type="PROSITE" id="PS50110"/>
    </source>
</evidence>
<reference evidence="7 8" key="1">
    <citation type="journal article" date="2018" name="Sci. Adv.">
        <title>Multi-heme cytochromes provide a pathway for survival in energy-limited environments.</title>
        <authorList>
            <person name="Deng X."/>
            <person name="Dohmae N."/>
            <person name="Nealson K.H."/>
            <person name="Hashimoto K."/>
            <person name="Okamoto A."/>
        </authorList>
    </citation>
    <scope>NUCLEOTIDE SEQUENCE [LARGE SCALE GENOMIC DNA]</scope>
    <source>
        <strain evidence="7 8">IS5</strain>
    </source>
</reference>
<dbReference type="GO" id="GO:0000156">
    <property type="term" value="F:phosphorelay response regulator activity"/>
    <property type="evidence" value="ECO:0007669"/>
    <property type="project" value="TreeGrafter"/>
</dbReference>
<dbReference type="EMBL" id="AP017378">
    <property type="protein sequence ID" value="BBD09072.1"/>
    <property type="molecule type" value="Genomic_DNA"/>
</dbReference>
<organism evidence="7 8">
    <name type="scientific">Desulfovibrio ferrophilus</name>
    <dbReference type="NCBI Taxonomy" id="241368"/>
    <lineage>
        <taxon>Bacteria</taxon>
        <taxon>Pseudomonadati</taxon>
        <taxon>Thermodesulfobacteriota</taxon>
        <taxon>Desulfovibrionia</taxon>
        <taxon>Desulfovibrionales</taxon>
        <taxon>Desulfovibrionaceae</taxon>
        <taxon>Desulfovibrio</taxon>
    </lineage>
</organism>
<gene>
    <name evidence="7" type="ORF">DFE_2346</name>
</gene>
<dbReference type="InterPro" id="IPR001789">
    <property type="entry name" value="Sig_transdc_resp-reg_receiver"/>
</dbReference>
<evidence type="ECO:0000313" key="8">
    <source>
        <dbReference type="Proteomes" id="UP000269883"/>
    </source>
</evidence>
<accession>A0A2Z6B0P4</accession>
<dbReference type="KEGG" id="dfl:DFE_2346"/>
<dbReference type="AlphaFoldDB" id="A0A2Z6B0P4"/>